<accession>A0A4C1ZDG1</accession>
<reference evidence="2 3" key="1">
    <citation type="journal article" date="2019" name="Commun. Biol.">
        <title>The bagworm genome reveals a unique fibroin gene that provides high tensile strength.</title>
        <authorList>
            <person name="Kono N."/>
            <person name="Nakamura H."/>
            <person name="Ohtoshi R."/>
            <person name="Tomita M."/>
            <person name="Numata K."/>
            <person name="Arakawa K."/>
        </authorList>
    </citation>
    <scope>NUCLEOTIDE SEQUENCE [LARGE SCALE GENOMIC DNA]</scope>
</reference>
<dbReference type="EMBL" id="BGZK01001760">
    <property type="protein sequence ID" value="GBP85790.1"/>
    <property type="molecule type" value="Genomic_DNA"/>
</dbReference>
<gene>
    <name evidence="2" type="ORF">EVAR_77894_1</name>
</gene>
<name>A0A4C1ZDG1_EUMVA</name>
<evidence type="ECO:0000256" key="1">
    <source>
        <dbReference type="SAM" id="MobiDB-lite"/>
    </source>
</evidence>
<organism evidence="2 3">
    <name type="scientific">Eumeta variegata</name>
    <name type="common">Bagworm moth</name>
    <name type="synonym">Eumeta japonica</name>
    <dbReference type="NCBI Taxonomy" id="151549"/>
    <lineage>
        <taxon>Eukaryota</taxon>
        <taxon>Metazoa</taxon>
        <taxon>Ecdysozoa</taxon>
        <taxon>Arthropoda</taxon>
        <taxon>Hexapoda</taxon>
        <taxon>Insecta</taxon>
        <taxon>Pterygota</taxon>
        <taxon>Neoptera</taxon>
        <taxon>Endopterygota</taxon>
        <taxon>Lepidoptera</taxon>
        <taxon>Glossata</taxon>
        <taxon>Ditrysia</taxon>
        <taxon>Tineoidea</taxon>
        <taxon>Psychidae</taxon>
        <taxon>Oiketicinae</taxon>
        <taxon>Eumeta</taxon>
    </lineage>
</organism>
<evidence type="ECO:0000313" key="3">
    <source>
        <dbReference type="Proteomes" id="UP000299102"/>
    </source>
</evidence>
<keyword evidence="3" id="KW-1185">Reference proteome</keyword>
<comment type="caution">
    <text evidence="2">The sequence shown here is derived from an EMBL/GenBank/DDBJ whole genome shotgun (WGS) entry which is preliminary data.</text>
</comment>
<feature type="compositionally biased region" description="Polar residues" evidence="1">
    <location>
        <begin position="43"/>
        <end position="53"/>
    </location>
</feature>
<protein>
    <submittedName>
        <fullName evidence="2">Uncharacterized protein</fullName>
    </submittedName>
</protein>
<feature type="compositionally biased region" description="Basic and acidic residues" evidence="1">
    <location>
        <begin position="26"/>
        <end position="42"/>
    </location>
</feature>
<evidence type="ECO:0000313" key="2">
    <source>
        <dbReference type="EMBL" id="GBP85790.1"/>
    </source>
</evidence>
<sequence length="70" mass="8062">MGTYKTERRGRRDPKQSHSSGNSSITRDEFRNHGSEKDDRSTRLPQKSGQITGPTYEALLENYITYLTKI</sequence>
<dbReference type="AlphaFoldDB" id="A0A4C1ZDG1"/>
<feature type="region of interest" description="Disordered" evidence="1">
    <location>
        <begin position="1"/>
        <end position="54"/>
    </location>
</feature>
<proteinExistence type="predicted"/>
<dbReference type="Proteomes" id="UP000299102">
    <property type="component" value="Unassembled WGS sequence"/>
</dbReference>